<protein>
    <recommendedName>
        <fullName evidence="11">AI-2E family transporter</fullName>
    </recommendedName>
</protein>
<dbReference type="Proteomes" id="UP000005824">
    <property type="component" value="Unassembled WGS sequence"/>
</dbReference>
<dbReference type="InParanoid" id="B4DBZ1"/>
<accession>B4DBZ1</accession>
<keyword evidence="10" id="KW-1185">Reference proteome</keyword>
<dbReference type="InterPro" id="IPR002549">
    <property type="entry name" value="AI-2E-like"/>
</dbReference>
<evidence type="ECO:0000256" key="2">
    <source>
        <dbReference type="ARBA" id="ARBA00009773"/>
    </source>
</evidence>
<feature type="transmembrane region" description="Helical" evidence="8">
    <location>
        <begin position="30"/>
        <end position="47"/>
    </location>
</feature>
<keyword evidence="6 8" id="KW-1133">Transmembrane helix</keyword>
<dbReference type="AlphaFoldDB" id="B4DBZ1"/>
<name>B4DBZ1_9BACT</name>
<keyword evidence="4" id="KW-1003">Cell membrane</keyword>
<evidence type="ECO:0000313" key="10">
    <source>
        <dbReference type="Proteomes" id="UP000005824"/>
    </source>
</evidence>
<dbReference type="PANTHER" id="PTHR21716:SF53">
    <property type="entry name" value="PERMEASE PERM-RELATED"/>
    <property type="match status" value="1"/>
</dbReference>
<dbReference type="PANTHER" id="PTHR21716">
    <property type="entry name" value="TRANSMEMBRANE PROTEIN"/>
    <property type="match status" value="1"/>
</dbReference>
<evidence type="ECO:0000313" key="9">
    <source>
        <dbReference type="EMBL" id="EDY16038.1"/>
    </source>
</evidence>
<feature type="transmembrane region" description="Helical" evidence="8">
    <location>
        <begin position="59"/>
        <end position="79"/>
    </location>
</feature>
<feature type="transmembrane region" description="Helical" evidence="8">
    <location>
        <begin position="212"/>
        <end position="230"/>
    </location>
</feature>
<gene>
    <name evidence="9" type="ORF">CfE428DRAFT_6432</name>
</gene>
<organism evidence="9 10">
    <name type="scientific">Chthoniobacter flavus Ellin428</name>
    <dbReference type="NCBI Taxonomy" id="497964"/>
    <lineage>
        <taxon>Bacteria</taxon>
        <taxon>Pseudomonadati</taxon>
        <taxon>Verrucomicrobiota</taxon>
        <taxon>Spartobacteria</taxon>
        <taxon>Chthoniobacterales</taxon>
        <taxon>Chthoniobacteraceae</taxon>
        <taxon>Chthoniobacter</taxon>
    </lineage>
</organism>
<evidence type="ECO:0000256" key="6">
    <source>
        <dbReference type="ARBA" id="ARBA00022989"/>
    </source>
</evidence>
<keyword evidence="5 8" id="KW-0812">Transmembrane</keyword>
<dbReference type="Pfam" id="PF01594">
    <property type="entry name" value="AI-2E_transport"/>
    <property type="match status" value="1"/>
</dbReference>
<evidence type="ECO:0000256" key="4">
    <source>
        <dbReference type="ARBA" id="ARBA00022475"/>
    </source>
</evidence>
<feature type="transmembrane region" description="Helical" evidence="8">
    <location>
        <begin position="7"/>
        <end position="24"/>
    </location>
</feature>
<evidence type="ECO:0000256" key="3">
    <source>
        <dbReference type="ARBA" id="ARBA00022448"/>
    </source>
</evidence>
<dbReference type="FunCoup" id="B4DBZ1">
    <property type="interactions" value="347"/>
</dbReference>
<evidence type="ECO:0008006" key="11">
    <source>
        <dbReference type="Google" id="ProtNLM"/>
    </source>
</evidence>
<proteinExistence type="inferred from homology"/>
<feature type="transmembrane region" description="Helical" evidence="8">
    <location>
        <begin position="274"/>
        <end position="291"/>
    </location>
</feature>
<evidence type="ECO:0000256" key="5">
    <source>
        <dbReference type="ARBA" id="ARBA00022692"/>
    </source>
</evidence>
<keyword evidence="3" id="KW-0813">Transport</keyword>
<evidence type="ECO:0000256" key="8">
    <source>
        <dbReference type="SAM" id="Phobius"/>
    </source>
</evidence>
<dbReference type="GO" id="GO:0005886">
    <property type="term" value="C:plasma membrane"/>
    <property type="evidence" value="ECO:0007669"/>
    <property type="project" value="UniProtKB-SubCell"/>
</dbReference>
<feature type="transmembrane region" description="Helical" evidence="8">
    <location>
        <begin position="236"/>
        <end position="262"/>
    </location>
</feature>
<reference evidence="9 10" key="1">
    <citation type="journal article" date="2011" name="J. Bacteriol.">
        <title>Genome sequence of Chthoniobacter flavus Ellin428, an aerobic heterotrophic soil bacterium.</title>
        <authorList>
            <person name="Kant R."/>
            <person name="van Passel M.W."/>
            <person name="Palva A."/>
            <person name="Lucas S."/>
            <person name="Lapidus A."/>
            <person name="Glavina Del Rio T."/>
            <person name="Dalin E."/>
            <person name="Tice H."/>
            <person name="Bruce D."/>
            <person name="Goodwin L."/>
            <person name="Pitluck S."/>
            <person name="Larimer F.W."/>
            <person name="Land M.L."/>
            <person name="Hauser L."/>
            <person name="Sangwan P."/>
            <person name="de Vos W.M."/>
            <person name="Janssen P.H."/>
            <person name="Smidt H."/>
        </authorList>
    </citation>
    <scope>NUCLEOTIDE SEQUENCE [LARGE SCALE GENOMIC DNA]</scope>
    <source>
        <strain evidence="9 10">Ellin428</strain>
    </source>
</reference>
<dbReference type="STRING" id="497964.CfE428DRAFT_6432"/>
<comment type="caution">
    <text evidence="9">The sequence shown here is derived from an EMBL/GenBank/DDBJ whole genome shotgun (WGS) entry which is preliminary data.</text>
</comment>
<dbReference type="EMBL" id="ABVL01000042">
    <property type="protein sequence ID" value="EDY16038.1"/>
    <property type="molecule type" value="Genomic_DNA"/>
</dbReference>
<evidence type="ECO:0000256" key="1">
    <source>
        <dbReference type="ARBA" id="ARBA00004651"/>
    </source>
</evidence>
<comment type="similarity">
    <text evidence="2">Belongs to the autoinducer-2 exporter (AI-2E) (TC 2.A.86) family.</text>
</comment>
<feature type="transmembrane region" description="Helical" evidence="8">
    <location>
        <begin position="153"/>
        <end position="172"/>
    </location>
</feature>
<keyword evidence="7 8" id="KW-0472">Membrane</keyword>
<comment type="subcellular location">
    <subcellularLocation>
        <location evidence="1">Cell membrane</location>
        <topology evidence="1">Multi-pass membrane protein</topology>
    </subcellularLocation>
</comment>
<sequence length="572" mass="61682">MFFPRSNALSLLLSVCLVTTVLYLGRPFLMPLALAVLLAFLLAPLTARVESLGCGRGPAVGVVTIISFTVLASVLYVVGAQAVDLAKSLPGYHDNLQQKVFAPLGKLTSAFSAYTRSVHPAKPSDITSEAAQLDLPTSNVNLLSVAKELAGPLLSPIGTAGMVAVYVIFFLYDRQSLRDRFIHLVSHGRLHLATQALDDAADRVSRYLAAQLLINATYGIPVGVGLYFIGIPNAPLWGVLAIILRFLPYLGIWIVAAFPFVLSFAISPGWAQPVEVVALFIGVELFTANVMEPWLYGASTGLSASAIVVSAIFWTWLWGAGGLLLATPLTVCLVVMGKHLPALAFLHVLLGKEPPIDPANRFYQRLLADDRDELEETISDYHEKGATVELFDEVVLPALKLAEYDRVTGDLSKEEHRDLYESLREALSSLENFPPQDESTVHSVVIVPARRKADALAGAMLAYVLRSKGIDCTWLSERVLNSEIISRVADRTEVTLCVSAMTAVGARAAASLFKLIGDNTSGLKILGYWHGDPVESESNPPPSQVETVTSFEAAIRLISATASDTKRTSVSA</sequence>
<dbReference type="eggNOG" id="COG0628">
    <property type="taxonomic scope" value="Bacteria"/>
</dbReference>
<evidence type="ECO:0000256" key="7">
    <source>
        <dbReference type="ARBA" id="ARBA00023136"/>
    </source>
</evidence>
<feature type="transmembrane region" description="Helical" evidence="8">
    <location>
        <begin position="311"/>
        <end position="336"/>
    </location>
</feature>